<evidence type="ECO:0000256" key="1">
    <source>
        <dbReference type="ARBA" id="ARBA00022741"/>
    </source>
</evidence>
<dbReference type="InterPro" id="IPR050206">
    <property type="entry name" value="FtsK/SpoIIIE/SftA"/>
</dbReference>
<dbReference type="Proteomes" id="UP001500457">
    <property type="component" value="Unassembled WGS sequence"/>
</dbReference>
<keyword evidence="1 3" id="KW-0547">Nucleotide-binding</keyword>
<dbReference type="InterPro" id="IPR027417">
    <property type="entry name" value="P-loop_NTPase"/>
</dbReference>
<organism evidence="5 6">
    <name type="scientific">Actinomycetospora straminea</name>
    <dbReference type="NCBI Taxonomy" id="663607"/>
    <lineage>
        <taxon>Bacteria</taxon>
        <taxon>Bacillati</taxon>
        <taxon>Actinomycetota</taxon>
        <taxon>Actinomycetes</taxon>
        <taxon>Pseudonocardiales</taxon>
        <taxon>Pseudonocardiaceae</taxon>
        <taxon>Actinomycetospora</taxon>
    </lineage>
</organism>
<proteinExistence type="predicted"/>
<dbReference type="PANTHER" id="PTHR22683:SF41">
    <property type="entry name" value="DNA TRANSLOCASE FTSK"/>
    <property type="match status" value="1"/>
</dbReference>
<evidence type="ECO:0000313" key="5">
    <source>
        <dbReference type="EMBL" id="GAA4862268.1"/>
    </source>
</evidence>
<dbReference type="EMBL" id="BAABHQ010000001">
    <property type="protein sequence ID" value="GAA4862268.1"/>
    <property type="molecule type" value="Genomic_DNA"/>
</dbReference>
<name>A0ABP9E2D6_9PSEU</name>
<evidence type="ECO:0000259" key="4">
    <source>
        <dbReference type="PROSITE" id="PS50901"/>
    </source>
</evidence>
<keyword evidence="6" id="KW-1185">Reference proteome</keyword>
<reference evidence="6" key="1">
    <citation type="journal article" date="2019" name="Int. J. Syst. Evol. Microbiol.">
        <title>The Global Catalogue of Microorganisms (GCM) 10K type strain sequencing project: providing services to taxonomists for standard genome sequencing and annotation.</title>
        <authorList>
            <consortium name="The Broad Institute Genomics Platform"/>
            <consortium name="The Broad Institute Genome Sequencing Center for Infectious Disease"/>
            <person name="Wu L."/>
            <person name="Ma J."/>
        </authorList>
    </citation>
    <scope>NUCLEOTIDE SEQUENCE [LARGE SCALE GENOMIC DNA]</scope>
    <source>
        <strain evidence="6">JCM 17983</strain>
    </source>
</reference>
<dbReference type="PANTHER" id="PTHR22683">
    <property type="entry name" value="SPORULATION PROTEIN RELATED"/>
    <property type="match status" value="1"/>
</dbReference>
<comment type="caution">
    <text evidence="5">The sequence shown here is derived from an EMBL/GenBank/DDBJ whole genome shotgun (WGS) entry which is preliminary data.</text>
</comment>
<gene>
    <name evidence="5" type="ORF">GCM10023203_07300</name>
</gene>
<dbReference type="PROSITE" id="PS50901">
    <property type="entry name" value="FTSK"/>
    <property type="match status" value="1"/>
</dbReference>
<evidence type="ECO:0000313" key="6">
    <source>
        <dbReference type="Proteomes" id="UP001500457"/>
    </source>
</evidence>
<protein>
    <recommendedName>
        <fullName evidence="4">FtsK domain-containing protein</fullName>
    </recommendedName>
</protein>
<dbReference type="Pfam" id="PF01580">
    <property type="entry name" value="FtsK_SpoIIIE"/>
    <property type="match status" value="1"/>
</dbReference>
<feature type="binding site" evidence="3">
    <location>
        <begin position="64"/>
        <end position="71"/>
    </location>
    <ligand>
        <name>ATP</name>
        <dbReference type="ChEBI" id="CHEBI:30616"/>
    </ligand>
</feature>
<sequence length="294" mass="31774">MSDPTRLRVLLRDWLSAVTTPAAICDEAPEPLALSIWDPIHLGVDEHGQPVRATLTYRNLLVAGEPGAGKSVALNLPVGHAALSTDCDLWLFDGKLVELGLWRTCAERFVGPDLDDAITALSDLQVEMDRRYDLLDAQRRRKITPDDAAHGISPVVAVFDEVAYYSATVGTKSQREAFSVAVRDLVARGRAAGIIVVAATQRPSSDIIPTSLRDLFGYRWAFRCTTDSSSDIVLGAGWATRGYTAAAIAPEDKGVGLLLAEGGEPRRIKSAYLSDEQVYALADRATILRAGWAS</sequence>
<feature type="domain" description="FtsK" evidence="4">
    <location>
        <begin position="48"/>
        <end position="231"/>
    </location>
</feature>
<dbReference type="Gene3D" id="3.40.50.300">
    <property type="entry name" value="P-loop containing nucleotide triphosphate hydrolases"/>
    <property type="match status" value="1"/>
</dbReference>
<dbReference type="SUPFAM" id="SSF52540">
    <property type="entry name" value="P-loop containing nucleoside triphosphate hydrolases"/>
    <property type="match status" value="1"/>
</dbReference>
<dbReference type="InterPro" id="IPR002543">
    <property type="entry name" value="FtsK_dom"/>
</dbReference>
<evidence type="ECO:0000256" key="2">
    <source>
        <dbReference type="ARBA" id="ARBA00022840"/>
    </source>
</evidence>
<keyword evidence="2 3" id="KW-0067">ATP-binding</keyword>
<accession>A0ABP9E2D6</accession>
<evidence type="ECO:0000256" key="3">
    <source>
        <dbReference type="PROSITE-ProRule" id="PRU00289"/>
    </source>
</evidence>